<evidence type="ECO:0000256" key="1">
    <source>
        <dbReference type="SAM" id="SignalP"/>
    </source>
</evidence>
<evidence type="ECO:0000313" key="2">
    <source>
        <dbReference type="EMBL" id="CAJ1510274.1"/>
    </source>
</evidence>
<gene>
    <name evidence="2" type="ORF">MU0053_004529</name>
</gene>
<dbReference type="Proteomes" id="UP001190465">
    <property type="component" value="Chromosome"/>
</dbReference>
<feature type="signal peptide" evidence="1">
    <location>
        <begin position="1"/>
        <end position="21"/>
    </location>
</feature>
<keyword evidence="3" id="KW-1185">Reference proteome</keyword>
<dbReference type="Gene3D" id="2.60.40.420">
    <property type="entry name" value="Cupredoxins - blue copper proteins"/>
    <property type="match status" value="1"/>
</dbReference>
<organism evidence="2 3">
    <name type="scientific">[Mycobacterium] burgundiense</name>
    <dbReference type="NCBI Taxonomy" id="3064286"/>
    <lineage>
        <taxon>Bacteria</taxon>
        <taxon>Bacillati</taxon>
        <taxon>Actinomycetota</taxon>
        <taxon>Actinomycetes</taxon>
        <taxon>Mycobacteriales</taxon>
        <taxon>Mycobacteriaceae</taxon>
        <taxon>Mycolicibacterium</taxon>
    </lineage>
</organism>
<name>A0ABM9M533_9MYCO</name>
<accession>A0ABM9M533</accession>
<keyword evidence="1" id="KW-0732">Signal</keyword>
<feature type="chain" id="PRO_5045550686" description="EfeO-type cupredoxin-like domain-containing protein" evidence="1">
    <location>
        <begin position="22"/>
        <end position="133"/>
    </location>
</feature>
<dbReference type="SUPFAM" id="SSF49503">
    <property type="entry name" value="Cupredoxins"/>
    <property type="match status" value="1"/>
</dbReference>
<reference evidence="2 3" key="1">
    <citation type="submission" date="2023-08" db="EMBL/GenBank/DDBJ databases">
        <authorList>
            <person name="Folkvardsen B D."/>
            <person name="Norman A."/>
        </authorList>
    </citation>
    <scope>NUCLEOTIDE SEQUENCE [LARGE SCALE GENOMIC DNA]</scope>
    <source>
        <strain evidence="2 3">Mu0053</strain>
    </source>
</reference>
<dbReference type="InterPro" id="IPR008972">
    <property type="entry name" value="Cupredoxin"/>
</dbReference>
<dbReference type="EMBL" id="OY726397">
    <property type="protein sequence ID" value="CAJ1510274.1"/>
    <property type="molecule type" value="Genomic_DNA"/>
</dbReference>
<evidence type="ECO:0008006" key="4">
    <source>
        <dbReference type="Google" id="ProtNLM"/>
    </source>
</evidence>
<dbReference type="PROSITE" id="PS51257">
    <property type="entry name" value="PROKAR_LIPOPROTEIN"/>
    <property type="match status" value="1"/>
</dbReference>
<sequence>MVIRVGAVLACTVLLAGCGGAQETTAPEAAQSSAPAPAESAPAVEPIIVDVTISQGMVTPVNETLQATAGEPIMLRVDSDAADELHVHAVPEHTFAVQPATDQEFTFTVDVPGRVEVELHDLGRVVATIHVRP</sequence>
<evidence type="ECO:0000313" key="3">
    <source>
        <dbReference type="Proteomes" id="UP001190465"/>
    </source>
</evidence>
<dbReference type="RefSeq" id="WP_308479815.1">
    <property type="nucleotide sequence ID" value="NZ_OY726397.1"/>
</dbReference>
<protein>
    <recommendedName>
        <fullName evidence="4">EfeO-type cupredoxin-like domain-containing protein</fullName>
    </recommendedName>
</protein>
<proteinExistence type="predicted"/>